<dbReference type="GO" id="GO:0051603">
    <property type="term" value="P:proteolysis involved in protein catabolic process"/>
    <property type="evidence" value="ECO:0007669"/>
    <property type="project" value="TreeGrafter"/>
</dbReference>
<dbReference type="GO" id="GO:0005773">
    <property type="term" value="C:vacuole"/>
    <property type="evidence" value="ECO:0007669"/>
    <property type="project" value="GOC"/>
</dbReference>
<dbReference type="Proteomes" id="UP000008909">
    <property type="component" value="Unassembled WGS sequence"/>
</dbReference>
<dbReference type="PANTHER" id="PTHR12000">
    <property type="entry name" value="HEMOGLOBINASE FAMILY MEMBER"/>
    <property type="match status" value="1"/>
</dbReference>
<accession>G7YY68</accession>
<sequence length="79" mass="9255">MEACYSGSMFHDVLPSNMGVFVTTSAKEDEQSWSAFCHDKRINICLANEYSYAWITDSQYKDLKKRTLDQQYEEVDKRT</sequence>
<dbReference type="GO" id="GO:0006624">
    <property type="term" value="P:vacuolar protein processing"/>
    <property type="evidence" value="ECO:0007669"/>
    <property type="project" value="TreeGrafter"/>
</dbReference>
<comment type="similarity">
    <text evidence="1">Belongs to the peptidase C13 family.</text>
</comment>
<keyword evidence="3" id="KW-1185">Reference proteome</keyword>
<dbReference type="Pfam" id="PF01650">
    <property type="entry name" value="Peptidase_C13"/>
    <property type="match status" value="1"/>
</dbReference>
<dbReference type="EMBL" id="DF145160">
    <property type="protein sequence ID" value="GAA57897.1"/>
    <property type="molecule type" value="Genomic_DNA"/>
</dbReference>
<proteinExistence type="inferred from homology"/>
<gene>
    <name evidence="2" type="ORF">CLF_113327</name>
</gene>
<dbReference type="PANTHER" id="PTHR12000:SF42">
    <property type="entry name" value="LEGUMAIN"/>
    <property type="match status" value="1"/>
</dbReference>
<name>G7YY68_CLOSI</name>
<reference key="2">
    <citation type="submission" date="2011-10" db="EMBL/GenBank/DDBJ databases">
        <title>The genome and transcriptome sequence of Clonorchis sinensis provide insights into the carcinogenic liver fluke.</title>
        <authorList>
            <person name="Wang X."/>
            <person name="Huang Y."/>
            <person name="Chen W."/>
            <person name="Liu H."/>
            <person name="Guo L."/>
            <person name="Chen Y."/>
            <person name="Luo F."/>
            <person name="Zhou W."/>
            <person name="Sun J."/>
            <person name="Mao Q."/>
            <person name="Liang P."/>
            <person name="Zhou C."/>
            <person name="Tian Y."/>
            <person name="Men J."/>
            <person name="Lv X."/>
            <person name="Huang L."/>
            <person name="Zhou J."/>
            <person name="Hu Y."/>
            <person name="Li R."/>
            <person name="Zhang F."/>
            <person name="Lei H."/>
            <person name="Li X."/>
            <person name="Hu X."/>
            <person name="Liang C."/>
            <person name="Xu J."/>
            <person name="Wu Z."/>
            <person name="Yu X."/>
        </authorList>
    </citation>
    <scope>NUCLEOTIDE SEQUENCE</scope>
    <source>
        <strain>Henan</strain>
    </source>
</reference>
<reference evidence="2" key="1">
    <citation type="journal article" date="2011" name="Genome Biol.">
        <title>The draft genome of the carcinogenic human liver fluke Clonorchis sinensis.</title>
        <authorList>
            <person name="Wang X."/>
            <person name="Chen W."/>
            <person name="Huang Y."/>
            <person name="Sun J."/>
            <person name="Men J."/>
            <person name="Liu H."/>
            <person name="Luo F."/>
            <person name="Guo L."/>
            <person name="Lv X."/>
            <person name="Deng C."/>
            <person name="Zhou C."/>
            <person name="Fan Y."/>
            <person name="Li X."/>
            <person name="Huang L."/>
            <person name="Hu Y."/>
            <person name="Liang C."/>
            <person name="Hu X."/>
            <person name="Xu J."/>
            <person name="Yu X."/>
        </authorList>
    </citation>
    <scope>NUCLEOTIDE SEQUENCE [LARGE SCALE GENOMIC DNA]</scope>
    <source>
        <strain evidence="2">Henan</strain>
    </source>
</reference>
<dbReference type="Gene3D" id="3.40.50.1460">
    <property type="match status" value="1"/>
</dbReference>
<dbReference type="GO" id="GO:0004197">
    <property type="term" value="F:cysteine-type endopeptidase activity"/>
    <property type="evidence" value="ECO:0007669"/>
    <property type="project" value="TreeGrafter"/>
</dbReference>
<feature type="non-terminal residue" evidence="2">
    <location>
        <position position="79"/>
    </location>
</feature>
<evidence type="ECO:0000256" key="1">
    <source>
        <dbReference type="ARBA" id="ARBA00009941"/>
    </source>
</evidence>
<dbReference type="MEROPS" id="C13.007"/>
<organism evidence="2 3">
    <name type="scientific">Clonorchis sinensis</name>
    <name type="common">Chinese liver fluke</name>
    <dbReference type="NCBI Taxonomy" id="79923"/>
    <lineage>
        <taxon>Eukaryota</taxon>
        <taxon>Metazoa</taxon>
        <taxon>Spiralia</taxon>
        <taxon>Lophotrochozoa</taxon>
        <taxon>Platyhelminthes</taxon>
        <taxon>Trematoda</taxon>
        <taxon>Digenea</taxon>
        <taxon>Opisthorchiida</taxon>
        <taxon>Opisthorchiata</taxon>
        <taxon>Opisthorchiidae</taxon>
        <taxon>Clonorchis</taxon>
    </lineage>
</organism>
<dbReference type="AlphaFoldDB" id="G7YY68"/>
<dbReference type="InterPro" id="IPR001096">
    <property type="entry name" value="Peptidase_C13"/>
</dbReference>
<evidence type="ECO:0000313" key="3">
    <source>
        <dbReference type="Proteomes" id="UP000008909"/>
    </source>
</evidence>
<evidence type="ECO:0000313" key="2">
    <source>
        <dbReference type="EMBL" id="GAA57897.1"/>
    </source>
</evidence>
<protein>
    <submittedName>
        <fullName evidence="2">Hemoglobinase</fullName>
    </submittedName>
</protein>